<evidence type="ECO:0000256" key="1">
    <source>
        <dbReference type="SAM" id="Phobius"/>
    </source>
</evidence>
<evidence type="ECO:0000313" key="2">
    <source>
        <dbReference type="EMBL" id="BBY09420.1"/>
    </source>
</evidence>
<organism evidence="2 3">
    <name type="scientific">Mycobacterium marseillense</name>
    <dbReference type="NCBI Taxonomy" id="701042"/>
    <lineage>
        <taxon>Bacteria</taxon>
        <taxon>Bacillati</taxon>
        <taxon>Actinomycetota</taxon>
        <taxon>Actinomycetes</taxon>
        <taxon>Mycobacteriales</taxon>
        <taxon>Mycobacteriaceae</taxon>
        <taxon>Mycobacterium</taxon>
        <taxon>Mycobacterium avium complex (MAC)</taxon>
    </lineage>
</organism>
<gene>
    <name evidence="2" type="ORF">MMARJ_01600</name>
</gene>
<feature type="transmembrane region" description="Helical" evidence="1">
    <location>
        <begin position="13"/>
        <end position="31"/>
    </location>
</feature>
<accession>A0ABM7J6G0</accession>
<dbReference type="Proteomes" id="UP000466831">
    <property type="component" value="Chromosome"/>
</dbReference>
<protein>
    <submittedName>
        <fullName evidence="2">Uncharacterized protein</fullName>
    </submittedName>
</protein>
<evidence type="ECO:0000313" key="3">
    <source>
        <dbReference type="Proteomes" id="UP000466831"/>
    </source>
</evidence>
<keyword evidence="3" id="KW-1185">Reference proteome</keyword>
<dbReference type="EMBL" id="AP022584">
    <property type="protein sequence ID" value="BBY09420.1"/>
    <property type="molecule type" value="Genomic_DNA"/>
</dbReference>
<feature type="transmembrane region" description="Helical" evidence="1">
    <location>
        <begin position="38"/>
        <end position="58"/>
    </location>
</feature>
<name>A0ABM7J6G0_9MYCO</name>
<sequence>MCLWVSDVVRAELAVEMMIGVTLGIALGTGAHRLFGSGPIAITAAVFVSVCAAVPIGATRNWC</sequence>
<keyword evidence="1" id="KW-0472">Membrane</keyword>
<keyword evidence="1" id="KW-1133">Transmembrane helix</keyword>
<proteinExistence type="predicted"/>
<keyword evidence="1" id="KW-0812">Transmembrane</keyword>
<reference evidence="2 3" key="1">
    <citation type="journal article" date="2019" name="Emerg. Microbes Infect.">
        <title>Comprehensive subspecies identification of 175 nontuberculous mycobacteria species based on 7547 genomic profiles.</title>
        <authorList>
            <person name="Matsumoto Y."/>
            <person name="Kinjo T."/>
            <person name="Motooka D."/>
            <person name="Nabeya D."/>
            <person name="Jung N."/>
            <person name="Uechi K."/>
            <person name="Horii T."/>
            <person name="Iida T."/>
            <person name="Fujita J."/>
            <person name="Nakamura S."/>
        </authorList>
    </citation>
    <scope>NUCLEOTIDE SEQUENCE [LARGE SCALE GENOMIC DNA]</scope>
    <source>
        <strain evidence="2 3">JCM 17324</strain>
    </source>
</reference>